<evidence type="ECO:0000313" key="6">
    <source>
        <dbReference type="Proteomes" id="UP001157974"/>
    </source>
</evidence>
<dbReference type="AlphaFoldDB" id="A0AAV8UGR1"/>
<dbReference type="PANTHER" id="PTHR21569:SF1">
    <property type="entry name" value="SMALL RIBOSOMAL SUBUNIT PROTEIN US9M"/>
    <property type="match status" value="1"/>
</dbReference>
<accession>A0AAV8UGR1</accession>
<evidence type="ECO:0000313" key="5">
    <source>
        <dbReference type="EMBL" id="KAJ8901686.1"/>
    </source>
</evidence>
<dbReference type="GO" id="GO:0006412">
    <property type="term" value="P:translation"/>
    <property type="evidence" value="ECO:0007669"/>
    <property type="project" value="InterPro"/>
</dbReference>
<dbReference type="InterPro" id="IPR020568">
    <property type="entry name" value="Ribosomal_Su5_D2-typ_SF"/>
</dbReference>
<gene>
    <name evidence="5" type="ORF">NDN08_003892</name>
</gene>
<keyword evidence="3" id="KW-0687">Ribonucleoprotein</keyword>
<comment type="similarity">
    <text evidence="1">Belongs to the universal ribosomal protein uS9 family.</text>
</comment>
<evidence type="ECO:0000256" key="2">
    <source>
        <dbReference type="ARBA" id="ARBA00022980"/>
    </source>
</evidence>
<dbReference type="InterPro" id="IPR000754">
    <property type="entry name" value="Ribosomal_uS9"/>
</dbReference>
<dbReference type="PANTHER" id="PTHR21569">
    <property type="entry name" value="RIBOSOMAL PROTEIN S9"/>
    <property type="match status" value="1"/>
</dbReference>
<protein>
    <recommendedName>
        <fullName evidence="7">30S ribosomal protein S9, chloroplastic</fullName>
    </recommendedName>
</protein>
<keyword evidence="6" id="KW-1185">Reference proteome</keyword>
<sequence>MNISSVYRLFGGRSAPSRYVFRRFAGSGQTDWNEFQKIYFRTEEQMKGDEGLHNTHPYSNLEFHVRKKRDGLKPESKVGGKARFARVVDEDGWGWGRGSRKTARAHVKVKFGNGQFIVNQSNLQTFFSIIHYREWALKPLEVIQGLGKFDVHAYVTGSGHSAKAQAIMTALSRALVSYQPDTRPILESYIVPSFFPHNLLQTDRRQKESSTAGNEGARMAEQWKKR</sequence>
<evidence type="ECO:0000256" key="1">
    <source>
        <dbReference type="ARBA" id="ARBA00005251"/>
    </source>
</evidence>
<reference evidence="5 6" key="1">
    <citation type="journal article" date="2023" name="Nat. Commun.">
        <title>Origin of minicircular mitochondrial genomes in red algae.</title>
        <authorList>
            <person name="Lee Y."/>
            <person name="Cho C.H."/>
            <person name="Lee Y.M."/>
            <person name="Park S.I."/>
            <person name="Yang J.H."/>
            <person name="West J.A."/>
            <person name="Bhattacharya D."/>
            <person name="Yoon H.S."/>
        </authorList>
    </citation>
    <scope>NUCLEOTIDE SEQUENCE [LARGE SCALE GENOMIC DNA]</scope>
    <source>
        <strain evidence="5 6">CCMP1338</strain>
        <tissue evidence="5">Whole cell</tissue>
    </source>
</reference>
<dbReference type="SUPFAM" id="SSF54211">
    <property type="entry name" value="Ribosomal protein S5 domain 2-like"/>
    <property type="match status" value="1"/>
</dbReference>
<name>A0AAV8UGR1_9RHOD</name>
<dbReference type="InterPro" id="IPR014721">
    <property type="entry name" value="Ribsml_uS5_D2-typ_fold_subgr"/>
</dbReference>
<dbReference type="GO" id="GO:0003723">
    <property type="term" value="F:RNA binding"/>
    <property type="evidence" value="ECO:0007669"/>
    <property type="project" value="TreeGrafter"/>
</dbReference>
<dbReference type="Proteomes" id="UP001157974">
    <property type="component" value="Unassembled WGS sequence"/>
</dbReference>
<dbReference type="Pfam" id="PF00380">
    <property type="entry name" value="Ribosomal_S9"/>
    <property type="match status" value="1"/>
</dbReference>
<keyword evidence="2" id="KW-0689">Ribosomal protein</keyword>
<organism evidence="5 6">
    <name type="scientific">Rhodosorus marinus</name>
    <dbReference type="NCBI Taxonomy" id="101924"/>
    <lineage>
        <taxon>Eukaryota</taxon>
        <taxon>Rhodophyta</taxon>
        <taxon>Stylonematophyceae</taxon>
        <taxon>Stylonematales</taxon>
        <taxon>Stylonemataceae</taxon>
        <taxon>Rhodosorus</taxon>
    </lineage>
</organism>
<evidence type="ECO:0008006" key="7">
    <source>
        <dbReference type="Google" id="ProtNLM"/>
    </source>
</evidence>
<dbReference type="EMBL" id="JAMWBK010000010">
    <property type="protein sequence ID" value="KAJ8901686.1"/>
    <property type="molecule type" value="Genomic_DNA"/>
</dbReference>
<evidence type="ECO:0000256" key="3">
    <source>
        <dbReference type="ARBA" id="ARBA00023274"/>
    </source>
</evidence>
<proteinExistence type="inferred from homology"/>
<dbReference type="GO" id="GO:0003735">
    <property type="term" value="F:structural constituent of ribosome"/>
    <property type="evidence" value="ECO:0007669"/>
    <property type="project" value="InterPro"/>
</dbReference>
<evidence type="ECO:0000256" key="4">
    <source>
        <dbReference type="SAM" id="MobiDB-lite"/>
    </source>
</evidence>
<dbReference type="GO" id="GO:0005763">
    <property type="term" value="C:mitochondrial small ribosomal subunit"/>
    <property type="evidence" value="ECO:0007669"/>
    <property type="project" value="TreeGrafter"/>
</dbReference>
<feature type="region of interest" description="Disordered" evidence="4">
    <location>
        <begin position="202"/>
        <end position="226"/>
    </location>
</feature>
<comment type="caution">
    <text evidence="5">The sequence shown here is derived from an EMBL/GenBank/DDBJ whole genome shotgun (WGS) entry which is preliminary data.</text>
</comment>
<dbReference type="Gene3D" id="3.30.230.10">
    <property type="match status" value="1"/>
</dbReference>